<keyword evidence="2" id="KW-0812">Transmembrane</keyword>
<name>A0A0K2GB14_NITMO</name>
<protein>
    <submittedName>
        <fullName evidence="3">Uncharacterized protein</fullName>
    </submittedName>
</protein>
<feature type="transmembrane region" description="Helical" evidence="2">
    <location>
        <begin position="37"/>
        <end position="55"/>
    </location>
</feature>
<feature type="compositionally biased region" description="Pro residues" evidence="1">
    <location>
        <begin position="174"/>
        <end position="186"/>
    </location>
</feature>
<keyword evidence="2" id="KW-0472">Membrane</keyword>
<evidence type="ECO:0000313" key="4">
    <source>
        <dbReference type="Proteomes" id="UP000069205"/>
    </source>
</evidence>
<dbReference type="AlphaFoldDB" id="A0A0K2GB14"/>
<reference evidence="3 4" key="1">
    <citation type="journal article" date="2015" name="Proc. Natl. Acad. Sci. U.S.A.">
        <title>Expanded metabolic versatility of ubiquitous nitrite-oxidizing bacteria from the genus Nitrospira.</title>
        <authorList>
            <person name="Koch H."/>
            <person name="Lucker S."/>
            <person name="Albertsen M."/>
            <person name="Kitzinger K."/>
            <person name="Herbold C."/>
            <person name="Spieck E."/>
            <person name="Nielsen P.H."/>
            <person name="Wagner M."/>
            <person name="Daims H."/>
        </authorList>
    </citation>
    <scope>NUCLEOTIDE SEQUENCE [LARGE SCALE GENOMIC DNA]</scope>
    <source>
        <strain evidence="3 4">NSP M-1</strain>
    </source>
</reference>
<dbReference type="RefSeq" id="WP_145976224.1">
    <property type="nucleotide sequence ID" value="NZ_CP011801.1"/>
</dbReference>
<dbReference type="KEGG" id="nmv:NITMOv2_1741"/>
<keyword evidence="2" id="KW-1133">Transmembrane helix</keyword>
<dbReference type="PATRIC" id="fig|42253.5.peg.1712"/>
<accession>A0A0K2GB14</accession>
<evidence type="ECO:0000313" key="3">
    <source>
        <dbReference type="EMBL" id="ALA58161.1"/>
    </source>
</evidence>
<feature type="region of interest" description="Disordered" evidence="1">
    <location>
        <begin position="157"/>
        <end position="186"/>
    </location>
</feature>
<gene>
    <name evidence="3" type="ORF">NITMOv2_1741</name>
</gene>
<dbReference type="Proteomes" id="UP000069205">
    <property type="component" value="Chromosome"/>
</dbReference>
<keyword evidence="4" id="KW-1185">Reference proteome</keyword>
<dbReference type="EMBL" id="CP011801">
    <property type="protein sequence ID" value="ALA58161.1"/>
    <property type="molecule type" value="Genomic_DNA"/>
</dbReference>
<organism evidence="3 4">
    <name type="scientific">Nitrospira moscoviensis</name>
    <dbReference type="NCBI Taxonomy" id="42253"/>
    <lineage>
        <taxon>Bacteria</taxon>
        <taxon>Pseudomonadati</taxon>
        <taxon>Nitrospirota</taxon>
        <taxon>Nitrospiria</taxon>
        <taxon>Nitrospirales</taxon>
        <taxon>Nitrospiraceae</taxon>
        <taxon>Nitrospira</taxon>
    </lineage>
</organism>
<evidence type="ECO:0000256" key="1">
    <source>
        <dbReference type="SAM" id="MobiDB-lite"/>
    </source>
</evidence>
<sequence length="186" mass="20449">MPPARRARPLAESPFPHRTMTQGQTPASSSSSSLVKAIHYLVVAVLVLGGLYYVYTKPPTLDPVIDKRAAEALALVQTHRAIGHPTILQAMNEHVRSMKERGQGVRLGEWRVKQVDGDLYEIRVQLRDQSVNGQWFEREFIWHAHLGLKKVNAASLPADGVTPKEPEPESTPAMPLPPVPGGPTTS</sequence>
<proteinExistence type="predicted"/>
<evidence type="ECO:0000256" key="2">
    <source>
        <dbReference type="SAM" id="Phobius"/>
    </source>
</evidence>
<dbReference type="OrthoDB" id="9793379at2"/>
<dbReference type="STRING" id="42253.NITMOv2_1741"/>
<feature type="region of interest" description="Disordered" evidence="1">
    <location>
        <begin position="1"/>
        <end position="29"/>
    </location>
</feature>